<evidence type="ECO:0008006" key="4">
    <source>
        <dbReference type="Google" id="ProtNLM"/>
    </source>
</evidence>
<keyword evidence="1" id="KW-0812">Transmembrane</keyword>
<keyword evidence="1" id="KW-0472">Membrane</keyword>
<organism evidence="2 3">
    <name type="scientific">Clostridium autoethanogenum DSM 10061</name>
    <dbReference type="NCBI Taxonomy" id="1341692"/>
    <lineage>
        <taxon>Bacteria</taxon>
        <taxon>Bacillati</taxon>
        <taxon>Bacillota</taxon>
        <taxon>Clostridia</taxon>
        <taxon>Eubacteriales</taxon>
        <taxon>Clostridiaceae</taxon>
        <taxon>Clostridium</taxon>
    </lineage>
</organism>
<reference evidence="3" key="1">
    <citation type="journal article" date="2014" name="Biotechnol. Biofuels">
        <title>Comparison of single-molecule sequencing and hybrid approaches for finishing the genome of Clostridium autoethanogenum and analysis of CRISPR systems in industrial relevant Clostridia.</title>
        <authorList>
            <person name="Brown S.D."/>
            <person name="Nagaraju S."/>
            <person name="Utturkar S."/>
            <person name="De Tissera S."/>
            <person name="Segovia S."/>
            <person name="Mitchell W."/>
            <person name="Land M.L."/>
            <person name="Dassanayake A."/>
            <person name="Kopke M."/>
        </authorList>
    </citation>
    <scope>NUCLEOTIDE SEQUENCE [LARGE SCALE GENOMIC DNA]</scope>
    <source>
        <strain evidence="3">DSM 10061</strain>
    </source>
</reference>
<dbReference type="EMBL" id="CP006763">
    <property type="protein sequence ID" value="AGY76812.1"/>
    <property type="molecule type" value="Genomic_DNA"/>
</dbReference>
<sequence>MDIQSGIQVTGYLLIPLGIMAFFMDIRYLLYLIIFFSGFTGMSIYMFGQSFGLQPAYYFSLLFLIKYLILKKGKICRPNKFLIAFIIICILSTISLIINKDRGILILNQKDIYTYAEFSVQNITQLFNIIFCFVLYWFIKDYFNNNNTLKINSAVKVLICSTAAICFLGFYQELAYVKGWRFDEIFRNGLHGNIQPFGSFIRAYSVTNEPSVYAYFLAPILALVLSVPNDIIKHRILIILLIIISGIMSTSTTFIIGILALLIKIILDKSVNFFRMKRNKNQKMGLLLPITFIFIVILSLILFRFNSNIKELLTTGMLSKLQGNGVSGQERMLAFQTQMNAALKYPLLGVGYGTARSKDLFSTWLCNIGFIGMSMFLIYLYKIITNLKKTNKLGYGISNYIFVLFVCAFISVPEPYFLFIWIMLAIGESLVEQNLRL</sequence>
<protein>
    <recommendedName>
        <fullName evidence="4">O-antigen polymerase</fullName>
    </recommendedName>
</protein>
<feature type="transmembrane region" description="Helical" evidence="1">
    <location>
        <begin position="81"/>
        <end position="98"/>
    </location>
</feature>
<feature type="transmembrane region" description="Helical" evidence="1">
    <location>
        <begin position="53"/>
        <end position="69"/>
    </location>
</feature>
<feature type="transmembrane region" description="Helical" evidence="1">
    <location>
        <begin position="151"/>
        <end position="171"/>
    </location>
</feature>
<feature type="transmembrane region" description="Helical" evidence="1">
    <location>
        <begin position="361"/>
        <end position="381"/>
    </location>
</feature>
<keyword evidence="3" id="KW-1185">Reference proteome</keyword>
<dbReference type="InterPro" id="IPR051533">
    <property type="entry name" value="WaaL-like"/>
</dbReference>
<feature type="transmembrane region" description="Helical" evidence="1">
    <location>
        <begin position="284"/>
        <end position="305"/>
    </location>
</feature>
<dbReference type="PANTHER" id="PTHR37422:SF13">
    <property type="entry name" value="LIPOPOLYSACCHARIDE BIOSYNTHESIS PROTEIN PA4999-RELATED"/>
    <property type="match status" value="1"/>
</dbReference>
<evidence type="ECO:0000313" key="2">
    <source>
        <dbReference type="EMBL" id="AGY76812.1"/>
    </source>
</evidence>
<gene>
    <name evidence="2" type="ORF">CAETHG_2603</name>
</gene>
<evidence type="ECO:0000256" key="1">
    <source>
        <dbReference type="SAM" id="Phobius"/>
    </source>
</evidence>
<accession>A0ABM5NWE6</accession>
<dbReference type="RefSeq" id="WP_023162722.1">
    <property type="nucleotide sequence ID" value="NC_022592.1"/>
</dbReference>
<feature type="transmembrane region" description="Helical" evidence="1">
    <location>
        <begin position="236"/>
        <end position="263"/>
    </location>
</feature>
<feature type="transmembrane region" description="Helical" evidence="1">
    <location>
        <begin position="118"/>
        <end position="139"/>
    </location>
</feature>
<dbReference type="PANTHER" id="PTHR37422">
    <property type="entry name" value="TEICHURONIC ACID BIOSYNTHESIS PROTEIN TUAE"/>
    <property type="match status" value="1"/>
</dbReference>
<keyword evidence="1" id="KW-1133">Transmembrane helix</keyword>
<proteinExistence type="predicted"/>
<name>A0ABM5NWE6_9CLOT</name>
<evidence type="ECO:0000313" key="3">
    <source>
        <dbReference type="Proteomes" id="UP000017590"/>
    </source>
</evidence>
<dbReference type="Proteomes" id="UP000017590">
    <property type="component" value="Chromosome"/>
</dbReference>
<feature type="transmembrane region" description="Helical" evidence="1">
    <location>
        <begin position="393"/>
        <end position="412"/>
    </location>
</feature>